<evidence type="ECO:0000313" key="4">
    <source>
        <dbReference type="EMBL" id="MBC6995961.1"/>
    </source>
</evidence>
<sequence length="322" mass="36021">MPKTIPVPTLSPFAAEVIEGLSEQPKRLSSKWFYDERGDALFQAIMAMPEYYLTDCEREIFQRSGPALLSIIAGRPFDLIELGAGDGSKTQHLIEQFLAAGARFVYRPIDISANAIDLLGDLIHHRWPLLPFEPIQADYFTALNRLGQSKTDHLRLVLFPGANIGNFNRAEAEKFLRHLRSFLRPGDLLLTGFDLKKDPATILAAYNDPAGHTAAFNLNLLARINRELGADFQLSAWKHWETYDPAGGAARSFLVADGPQTVHLPDLDHSITFEAYEAICVEISQKYSREEIRALAAAAGYTFVQNLEDSRGWFADSVWRVS</sequence>
<dbReference type="GO" id="GO:0032259">
    <property type="term" value="P:methylation"/>
    <property type="evidence" value="ECO:0007669"/>
    <property type="project" value="UniProtKB-KW"/>
</dbReference>
<organism evidence="4 5">
    <name type="scientific">Neolewinella lacunae</name>
    <dbReference type="NCBI Taxonomy" id="1517758"/>
    <lineage>
        <taxon>Bacteria</taxon>
        <taxon>Pseudomonadati</taxon>
        <taxon>Bacteroidota</taxon>
        <taxon>Saprospiria</taxon>
        <taxon>Saprospirales</taxon>
        <taxon>Lewinellaceae</taxon>
        <taxon>Neolewinella</taxon>
    </lineage>
</organism>
<dbReference type="GO" id="GO:0008168">
    <property type="term" value="F:methyltransferase activity"/>
    <property type="evidence" value="ECO:0007669"/>
    <property type="project" value="UniProtKB-KW"/>
</dbReference>
<keyword evidence="1" id="KW-0489">Methyltransferase</keyword>
<proteinExistence type="predicted"/>
<dbReference type="Pfam" id="PF10017">
    <property type="entry name" value="Methyltransf_33"/>
    <property type="match status" value="1"/>
</dbReference>
<reference evidence="4" key="1">
    <citation type="submission" date="2020-08" db="EMBL/GenBank/DDBJ databases">
        <title>Lewinella bacteria from marine environments.</title>
        <authorList>
            <person name="Zhong Y."/>
        </authorList>
    </citation>
    <scope>NUCLEOTIDE SEQUENCE</scope>
    <source>
        <strain evidence="4">KCTC 42187</strain>
    </source>
</reference>
<name>A0A923PNH6_9BACT</name>
<dbReference type="InterPro" id="IPR017804">
    <property type="entry name" value="MeTrfase_EgtD-like"/>
</dbReference>
<keyword evidence="2" id="KW-0808">Transferase</keyword>
<feature type="domain" description="Histidine-specific methyltransferase SAM-dependent" evidence="3">
    <location>
        <begin position="13"/>
        <end position="320"/>
    </location>
</feature>
<dbReference type="Gene3D" id="3.40.50.150">
    <property type="entry name" value="Vaccinia Virus protein VP39"/>
    <property type="match status" value="1"/>
</dbReference>
<dbReference type="PIRSF" id="PIRSF018005">
    <property type="entry name" value="UCP018005"/>
    <property type="match status" value="1"/>
</dbReference>
<protein>
    <submittedName>
        <fullName evidence="4">L-histidine N(Alpha)-methyltransferase</fullName>
    </submittedName>
</protein>
<evidence type="ECO:0000259" key="3">
    <source>
        <dbReference type="Pfam" id="PF10017"/>
    </source>
</evidence>
<dbReference type="InterPro" id="IPR029063">
    <property type="entry name" value="SAM-dependent_MTases_sf"/>
</dbReference>
<evidence type="ECO:0000256" key="1">
    <source>
        <dbReference type="ARBA" id="ARBA00022603"/>
    </source>
</evidence>
<dbReference type="AlphaFoldDB" id="A0A923PNH6"/>
<gene>
    <name evidence="4" type="ORF">H9S92_17465</name>
</gene>
<keyword evidence="5" id="KW-1185">Reference proteome</keyword>
<dbReference type="PANTHER" id="PTHR43397:SF1">
    <property type="entry name" value="ERGOTHIONEINE BIOSYNTHESIS PROTEIN 1"/>
    <property type="match status" value="1"/>
</dbReference>
<accession>A0A923PNH6</accession>
<dbReference type="Proteomes" id="UP000650081">
    <property type="component" value="Unassembled WGS sequence"/>
</dbReference>
<evidence type="ECO:0000313" key="5">
    <source>
        <dbReference type="Proteomes" id="UP000650081"/>
    </source>
</evidence>
<dbReference type="SUPFAM" id="SSF53335">
    <property type="entry name" value="S-adenosyl-L-methionine-dependent methyltransferases"/>
    <property type="match status" value="1"/>
</dbReference>
<dbReference type="EMBL" id="JACSIT010000142">
    <property type="protein sequence ID" value="MBC6995961.1"/>
    <property type="molecule type" value="Genomic_DNA"/>
</dbReference>
<comment type="caution">
    <text evidence="4">The sequence shown here is derived from an EMBL/GenBank/DDBJ whole genome shotgun (WGS) entry which is preliminary data.</text>
</comment>
<dbReference type="PANTHER" id="PTHR43397">
    <property type="entry name" value="ERGOTHIONEINE BIOSYNTHESIS PROTEIN 1"/>
    <property type="match status" value="1"/>
</dbReference>
<dbReference type="InterPro" id="IPR051128">
    <property type="entry name" value="EgtD_Methyltrsf_superfamily"/>
</dbReference>
<dbReference type="InterPro" id="IPR019257">
    <property type="entry name" value="MeTrfase_dom"/>
</dbReference>
<evidence type="ECO:0000256" key="2">
    <source>
        <dbReference type="ARBA" id="ARBA00022679"/>
    </source>
</evidence>